<comment type="caution">
    <text evidence="3">The sequence shown here is derived from an EMBL/GenBank/DDBJ whole genome shotgun (WGS) entry which is preliminary data.</text>
</comment>
<feature type="domain" description="SWIM-type" evidence="2">
    <location>
        <begin position="49"/>
        <end position="86"/>
    </location>
</feature>
<evidence type="ECO:0000259" key="2">
    <source>
        <dbReference type="PROSITE" id="PS50966"/>
    </source>
</evidence>
<name>A0A090VSI7_9FLAO</name>
<keyword evidence="1" id="KW-0479">Metal-binding</keyword>
<gene>
    <name evidence="3" type="ORF">JCM19301_973</name>
    <name evidence="4" type="ORF">JCM19538_1684</name>
</gene>
<dbReference type="EMBL" id="BBNR01000012">
    <property type="protein sequence ID" value="GAL67686.1"/>
    <property type="molecule type" value="Genomic_DNA"/>
</dbReference>
<proteinExistence type="predicted"/>
<evidence type="ECO:0000256" key="1">
    <source>
        <dbReference type="PROSITE-ProRule" id="PRU00325"/>
    </source>
</evidence>
<evidence type="ECO:0000313" key="6">
    <source>
        <dbReference type="Proteomes" id="UP000030184"/>
    </source>
</evidence>
<keyword evidence="6" id="KW-1185">Reference proteome</keyword>
<sequence>MNIALNDLEEKFLATALKNGLSYWKKDHFEVVDDNSNGIKARVYGTDEYLSELVLSGNTVTDVNCTCPNNRTLFCKHIAILYYEKLKYVLDLKKAKPRKAKTVSKKTHQTGNKKNISLEQNINAMSIQELRDLVLFGIKNDASFKSLVESKLRPKNESADEIYKFYKAQIQKLFKLYKKQGFINYSASNKIGSHVLEYSDKANMFFQDHLLGQSFAICKAIIDTMIKPLYYTDTSSGIFYQGLDNALQTAADIASSKKLKPRLRKEIYTYFLKLFKNQNNHGWGYEVDFLNILIHTSENNKEKEQLEKLIFEGGIDKYVMQLYSLIKKFHGNEAARDFVIEHKTLPEFREILYNELIEKRDYEAAKACMYEGIEVNKEYSGLVIKWVRNLLEIAEQTNDRDLKIRMSKTLFVNLGFREFQENIDYYEILKSEFTKDEWETELPQIMEHISDKNTLQEIYFRENLLDPLYKSIASKTNDYYFGGNHLNFNSTYIEALMPTYTTEIQKLLQDRIVEYIDIYKGKSYYKEVCTTLIMFKKMGMDISSIISYLKENYNRRPSLQARLDEYFA</sequence>
<accession>A0A090VSI7</accession>
<reference evidence="6" key="1">
    <citation type="journal article" date="2014" name="Genome Announc.">
        <title>Draft Genome Sequence of Marine Flavobacterium Jejuia pallidilutea Strain 11shimoA1 and Pigmentation Mutants.</title>
        <authorList>
            <person name="Takatani N."/>
            <person name="Nakanishi M."/>
            <person name="Meirelles P."/>
            <person name="Mino S."/>
            <person name="Suda W."/>
            <person name="Oshima K."/>
            <person name="Hattori M."/>
            <person name="Ohkuma M."/>
            <person name="Hosokawa M."/>
            <person name="Miyashita K."/>
            <person name="Thompson F.L."/>
            <person name="Niwa A."/>
            <person name="Sawabe T."/>
            <person name="Sawabe T."/>
        </authorList>
    </citation>
    <scope>NUCLEOTIDE SEQUENCE [LARGE SCALE GENOMIC DNA]</scope>
    <source>
        <strain evidence="6">JCM 19538</strain>
    </source>
</reference>
<dbReference type="PROSITE" id="PS50966">
    <property type="entry name" value="ZF_SWIM"/>
    <property type="match status" value="1"/>
</dbReference>
<protein>
    <recommendedName>
        <fullName evidence="2">SWIM-type domain-containing protein</fullName>
    </recommendedName>
</protein>
<dbReference type="eggNOG" id="COG4715">
    <property type="taxonomic scope" value="Bacteria"/>
</dbReference>
<dbReference type="AlphaFoldDB" id="A0A090VSI7"/>
<dbReference type="STRING" id="504487.JCM19538_1684"/>
<evidence type="ECO:0000313" key="4">
    <source>
        <dbReference type="EMBL" id="GAL88358.1"/>
    </source>
</evidence>
<dbReference type="EMBL" id="BBNY01000002">
    <property type="protein sequence ID" value="GAL88358.1"/>
    <property type="molecule type" value="Genomic_DNA"/>
</dbReference>
<evidence type="ECO:0000313" key="5">
    <source>
        <dbReference type="Proteomes" id="UP000029641"/>
    </source>
</evidence>
<dbReference type="OrthoDB" id="9760715at2"/>
<keyword evidence="1" id="KW-0862">Zinc</keyword>
<evidence type="ECO:0000313" key="3">
    <source>
        <dbReference type="EMBL" id="GAL67686.1"/>
    </source>
</evidence>
<dbReference type="Proteomes" id="UP000030184">
    <property type="component" value="Unassembled WGS sequence"/>
</dbReference>
<organism evidence="3 5">
    <name type="scientific">Jejuia pallidilutea</name>
    <dbReference type="NCBI Taxonomy" id="504487"/>
    <lineage>
        <taxon>Bacteria</taxon>
        <taxon>Pseudomonadati</taxon>
        <taxon>Bacteroidota</taxon>
        <taxon>Flavobacteriia</taxon>
        <taxon>Flavobacteriales</taxon>
        <taxon>Flavobacteriaceae</taxon>
        <taxon>Jejuia</taxon>
    </lineage>
</organism>
<dbReference type="RefSeq" id="WP_042244314.1">
    <property type="nucleotide sequence ID" value="NZ_BBNR01000012.1"/>
</dbReference>
<keyword evidence="1" id="KW-0863">Zinc-finger</keyword>
<dbReference type="Proteomes" id="UP000029641">
    <property type="component" value="Unassembled WGS sequence"/>
</dbReference>
<dbReference type="InterPro" id="IPR007527">
    <property type="entry name" value="Znf_SWIM"/>
</dbReference>
<dbReference type="GO" id="GO:0008270">
    <property type="term" value="F:zinc ion binding"/>
    <property type="evidence" value="ECO:0007669"/>
    <property type="project" value="UniProtKB-KW"/>
</dbReference>